<organism evidence="2">
    <name type="scientific">marine sediment metagenome</name>
    <dbReference type="NCBI Taxonomy" id="412755"/>
    <lineage>
        <taxon>unclassified sequences</taxon>
        <taxon>metagenomes</taxon>
        <taxon>ecological metagenomes</taxon>
    </lineage>
</organism>
<dbReference type="PANTHER" id="PTHR21666">
    <property type="entry name" value="PEPTIDASE-RELATED"/>
    <property type="match status" value="1"/>
</dbReference>
<reference evidence="2" key="1">
    <citation type="journal article" date="2014" name="Front. Microbiol.">
        <title>High frequency of phylogenetically diverse reductive dehalogenase-homologous genes in deep subseafloor sedimentary metagenomes.</title>
        <authorList>
            <person name="Kawai M."/>
            <person name="Futagami T."/>
            <person name="Toyoda A."/>
            <person name="Takaki Y."/>
            <person name="Nishi S."/>
            <person name="Hori S."/>
            <person name="Arai W."/>
            <person name="Tsubouchi T."/>
            <person name="Morono Y."/>
            <person name="Uchiyama I."/>
            <person name="Ito T."/>
            <person name="Fujiyama A."/>
            <person name="Inagaki F."/>
            <person name="Takami H."/>
        </authorList>
    </citation>
    <scope>NUCLEOTIDE SEQUENCE</scope>
    <source>
        <strain evidence="2">Expedition CK06-06</strain>
    </source>
</reference>
<dbReference type="EMBL" id="BARV01022451">
    <property type="protein sequence ID" value="GAI20291.1"/>
    <property type="molecule type" value="Genomic_DNA"/>
</dbReference>
<dbReference type="CDD" id="cd12797">
    <property type="entry name" value="M23_peptidase"/>
    <property type="match status" value="1"/>
</dbReference>
<gene>
    <name evidence="2" type="ORF">S06H3_37012</name>
</gene>
<evidence type="ECO:0000259" key="1">
    <source>
        <dbReference type="Pfam" id="PF01551"/>
    </source>
</evidence>
<dbReference type="GO" id="GO:0004222">
    <property type="term" value="F:metalloendopeptidase activity"/>
    <property type="evidence" value="ECO:0007669"/>
    <property type="project" value="TreeGrafter"/>
</dbReference>
<sequence>IDGQTIKDPVTFYLDKEGNEDAIYLASVLRWGGDTGFPPEPIGGWPETPPVKPGIVNWPTISRQISSYFGIRCDPIEMLKTGKCILKHHNGIDIGVSYEPVYAAAAGTVVYSGSVGGYGNIIIIRHDDLRTISTAYAHLFRSYVNLGARVVAGQLIATSGNTGYSTGPHLHFEVRNGLAEDLRSYLLLQPLNPLDCLSR</sequence>
<proteinExistence type="predicted"/>
<evidence type="ECO:0000313" key="2">
    <source>
        <dbReference type="EMBL" id="GAI20291.1"/>
    </source>
</evidence>
<dbReference type="SUPFAM" id="SSF51261">
    <property type="entry name" value="Duplicated hybrid motif"/>
    <property type="match status" value="1"/>
</dbReference>
<dbReference type="InterPro" id="IPR011055">
    <property type="entry name" value="Dup_hybrid_motif"/>
</dbReference>
<dbReference type="Gene3D" id="2.70.70.10">
    <property type="entry name" value="Glucose Permease (Domain IIA)"/>
    <property type="match status" value="1"/>
</dbReference>
<feature type="non-terminal residue" evidence="2">
    <location>
        <position position="1"/>
    </location>
</feature>
<dbReference type="InterPro" id="IPR016047">
    <property type="entry name" value="M23ase_b-sheet_dom"/>
</dbReference>
<name>X1MQH1_9ZZZZ</name>
<feature type="domain" description="M23ase beta-sheet core" evidence="1">
    <location>
        <begin position="88"/>
        <end position="176"/>
    </location>
</feature>
<dbReference type="PANTHER" id="PTHR21666:SF270">
    <property type="entry name" value="MUREIN HYDROLASE ACTIVATOR ENVC"/>
    <property type="match status" value="1"/>
</dbReference>
<dbReference type="Pfam" id="PF01551">
    <property type="entry name" value="Peptidase_M23"/>
    <property type="match status" value="1"/>
</dbReference>
<comment type="caution">
    <text evidence="2">The sequence shown here is derived from an EMBL/GenBank/DDBJ whole genome shotgun (WGS) entry which is preliminary data.</text>
</comment>
<dbReference type="InterPro" id="IPR050570">
    <property type="entry name" value="Cell_wall_metabolism_enzyme"/>
</dbReference>
<accession>X1MQH1</accession>
<dbReference type="AlphaFoldDB" id="X1MQH1"/>
<protein>
    <recommendedName>
        <fullName evidence="1">M23ase beta-sheet core domain-containing protein</fullName>
    </recommendedName>
</protein>